<dbReference type="InterPro" id="IPR005116">
    <property type="entry name" value="Transp-assoc_OB_typ1"/>
</dbReference>
<evidence type="ECO:0000313" key="9">
    <source>
        <dbReference type="EMBL" id="QOK23191.1"/>
    </source>
</evidence>
<dbReference type="GO" id="GO:0016887">
    <property type="term" value="F:ATP hydrolysis activity"/>
    <property type="evidence" value="ECO:0007669"/>
    <property type="project" value="InterPro"/>
</dbReference>
<dbReference type="KEGG" id="jte:ASJ30_01760"/>
<dbReference type="SUPFAM" id="SSF52540">
    <property type="entry name" value="P-loop containing nucleoside triphosphate hydrolases"/>
    <property type="match status" value="1"/>
</dbReference>
<dbReference type="PANTHER" id="PTHR42781">
    <property type="entry name" value="SPERMIDINE/PUTRESCINE IMPORT ATP-BINDING PROTEIN POTA"/>
    <property type="match status" value="1"/>
</dbReference>
<protein>
    <submittedName>
        <fullName evidence="9">ABC transporter ATP-binding protein</fullName>
    </submittedName>
</protein>
<dbReference type="InterPro" id="IPR003593">
    <property type="entry name" value="AAA+_ATPase"/>
</dbReference>
<keyword evidence="3" id="KW-0547">Nucleotide-binding</keyword>
<dbReference type="PROSITE" id="PS51866">
    <property type="entry name" value="MOP"/>
    <property type="match status" value="1"/>
</dbReference>
<evidence type="ECO:0000313" key="8">
    <source>
        <dbReference type="EMBL" id="APH00410.1"/>
    </source>
</evidence>
<sequence length="356" mass="37210">MSLQVTARWAQRGLDVDLTLPAGRHALAGPNGAGKSSLLSVIAGLAPADRSRIVLGGRSLDGVPPHRRRVVLMSQAAQLFPHLGVRDNVAFGPRSLGHGRRAARALADHWLEVVGMSAFADRRPGGLSGGQAARVALARALAAEPAALLLDEPLAALDVEATPQMRAVLSDVTHERDDLVVVLATHDVLDVLTVCDGADDTLTVLGEQVEHGPVRAVLDRPRSGFTADLAGVNLVRARAGSGSGAQARDDTGARTVVATGPHDVTGDCWVTFAPDAVSLHRDRPEGSPRNVWPGRVSRVEAHAGRVRVGLESPFVMSAEITPAALTEVPLRPGASVWVSVKATQVRVHPAHAGALS</sequence>
<reference evidence="9 11" key="2">
    <citation type="submission" date="2020-10" db="EMBL/GenBank/DDBJ databases">
        <title>Janibacter indicus TT2 genome sequence.</title>
        <authorList>
            <person name="Lee K."/>
            <person name="Ganzorig M."/>
        </authorList>
    </citation>
    <scope>NUCLEOTIDE SEQUENCE [LARGE SCALE GENOMIC DNA]</scope>
    <source>
        <strain evidence="9 11">TT2</strain>
    </source>
</reference>
<feature type="domain" description="Mop" evidence="7">
    <location>
        <begin position="285"/>
        <end position="349"/>
    </location>
</feature>
<feature type="domain" description="ABC transporter" evidence="6">
    <location>
        <begin position="1"/>
        <end position="230"/>
    </location>
</feature>
<dbReference type="Pfam" id="PF00005">
    <property type="entry name" value="ABC_tran"/>
    <property type="match status" value="1"/>
</dbReference>
<reference evidence="8 10" key="1">
    <citation type="submission" date="2015-11" db="EMBL/GenBank/DDBJ databases">
        <authorList>
            <person name="Zhang Y."/>
            <person name="Guo Z."/>
        </authorList>
    </citation>
    <scope>NUCLEOTIDE SEQUENCE [LARGE SCALE GENOMIC DNA]</scope>
    <source>
        <strain evidence="8 10">YFY001</strain>
    </source>
</reference>
<dbReference type="InterPro" id="IPR050093">
    <property type="entry name" value="ABC_SmlMolc_Importer"/>
</dbReference>
<dbReference type="EMBL" id="CP062789">
    <property type="protein sequence ID" value="QOK23191.1"/>
    <property type="molecule type" value="Genomic_DNA"/>
</dbReference>
<evidence type="ECO:0000256" key="1">
    <source>
        <dbReference type="ARBA" id="ARBA00022448"/>
    </source>
</evidence>
<dbReference type="Proteomes" id="UP000182938">
    <property type="component" value="Chromosome"/>
</dbReference>
<dbReference type="Pfam" id="PF03459">
    <property type="entry name" value="TOBE"/>
    <property type="match status" value="1"/>
</dbReference>
<dbReference type="GO" id="GO:0005524">
    <property type="term" value="F:ATP binding"/>
    <property type="evidence" value="ECO:0007669"/>
    <property type="project" value="UniProtKB-KW"/>
</dbReference>
<evidence type="ECO:0000313" key="10">
    <source>
        <dbReference type="Proteomes" id="UP000182938"/>
    </source>
</evidence>
<dbReference type="RefSeq" id="WP_072623584.1">
    <property type="nucleotide sequence ID" value="NZ_CP013290.1"/>
</dbReference>
<accession>A0A1L3MDL6</accession>
<dbReference type="PANTHER" id="PTHR42781:SF4">
    <property type="entry name" value="SPERMIDINE_PUTRESCINE IMPORT ATP-BINDING PROTEIN POTA"/>
    <property type="match status" value="1"/>
</dbReference>
<evidence type="ECO:0000313" key="11">
    <source>
        <dbReference type="Proteomes" id="UP000593998"/>
    </source>
</evidence>
<dbReference type="Proteomes" id="UP000593998">
    <property type="component" value="Chromosome"/>
</dbReference>
<keyword evidence="4 9" id="KW-0067">ATP-binding</keyword>
<dbReference type="InterPro" id="IPR027417">
    <property type="entry name" value="P-loop_NTPase"/>
</dbReference>
<dbReference type="EMBL" id="CP013290">
    <property type="protein sequence ID" value="APH00410.1"/>
    <property type="molecule type" value="Genomic_DNA"/>
</dbReference>
<dbReference type="GO" id="GO:0015689">
    <property type="term" value="P:molybdate ion transport"/>
    <property type="evidence" value="ECO:0007669"/>
    <property type="project" value="InterPro"/>
</dbReference>
<evidence type="ECO:0000256" key="4">
    <source>
        <dbReference type="ARBA" id="ARBA00022840"/>
    </source>
</evidence>
<keyword evidence="10" id="KW-1185">Reference proteome</keyword>
<dbReference type="PROSITE" id="PS00211">
    <property type="entry name" value="ABC_TRANSPORTER_1"/>
    <property type="match status" value="1"/>
</dbReference>
<dbReference type="Gene3D" id="3.40.50.300">
    <property type="entry name" value="P-loop containing nucleotide triphosphate hydrolases"/>
    <property type="match status" value="1"/>
</dbReference>
<gene>
    <name evidence="8" type="ORF">ASJ30_01760</name>
    <name evidence="9" type="ORF">IGS73_01785</name>
</gene>
<name>A0A1L3MDL6_9MICO</name>
<dbReference type="SMART" id="SM00382">
    <property type="entry name" value="AAA"/>
    <property type="match status" value="1"/>
</dbReference>
<dbReference type="InterPro" id="IPR004606">
    <property type="entry name" value="Mop_domain"/>
</dbReference>
<dbReference type="Gene3D" id="2.40.50.100">
    <property type="match status" value="1"/>
</dbReference>
<dbReference type="InterPro" id="IPR008995">
    <property type="entry name" value="Mo/tungstate-bd_C_term_dom"/>
</dbReference>
<evidence type="ECO:0000256" key="2">
    <source>
        <dbReference type="ARBA" id="ARBA00022505"/>
    </source>
</evidence>
<dbReference type="PROSITE" id="PS50893">
    <property type="entry name" value="ABC_TRANSPORTER_2"/>
    <property type="match status" value="1"/>
</dbReference>
<dbReference type="InterPro" id="IPR017871">
    <property type="entry name" value="ABC_transporter-like_CS"/>
</dbReference>
<dbReference type="AlphaFoldDB" id="A0A1L3MDL6"/>
<evidence type="ECO:0000259" key="7">
    <source>
        <dbReference type="PROSITE" id="PS51866"/>
    </source>
</evidence>
<evidence type="ECO:0000259" key="6">
    <source>
        <dbReference type="PROSITE" id="PS50893"/>
    </source>
</evidence>
<evidence type="ECO:0000256" key="3">
    <source>
        <dbReference type="ARBA" id="ARBA00022741"/>
    </source>
</evidence>
<keyword evidence="2 5" id="KW-0500">Molybdenum</keyword>
<keyword evidence="1" id="KW-0813">Transport</keyword>
<dbReference type="InterPro" id="IPR003439">
    <property type="entry name" value="ABC_transporter-like_ATP-bd"/>
</dbReference>
<dbReference type="SUPFAM" id="SSF50331">
    <property type="entry name" value="MOP-like"/>
    <property type="match status" value="1"/>
</dbReference>
<evidence type="ECO:0000256" key="5">
    <source>
        <dbReference type="PROSITE-ProRule" id="PRU01213"/>
    </source>
</evidence>
<organism evidence="8 10">
    <name type="scientific">Janibacter indicus</name>
    <dbReference type="NCBI Taxonomy" id="857417"/>
    <lineage>
        <taxon>Bacteria</taxon>
        <taxon>Bacillati</taxon>
        <taxon>Actinomycetota</taxon>
        <taxon>Actinomycetes</taxon>
        <taxon>Micrococcales</taxon>
        <taxon>Intrasporangiaceae</taxon>
        <taxon>Janibacter</taxon>
    </lineage>
</organism>
<proteinExistence type="predicted"/>